<feature type="compositionally biased region" description="Low complexity" evidence="5">
    <location>
        <begin position="1148"/>
        <end position="1173"/>
    </location>
</feature>
<dbReference type="GO" id="GO:1904951">
    <property type="term" value="P:positive regulation of establishment of protein localization"/>
    <property type="evidence" value="ECO:0007669"/>
    <property type="project" value="Ensembl"/>
</dbReference>
<evidence type="ECO:0000256" key="3">
    <source>
        <dbReference type="ARBA" id="ARBA00023212"/>
    </source>
</evidence>
<dbReference type="Pfam" id="PF15309">
    <property type="entry name" value="ALMS_motif"/>
    <property type="match status" value="1"/>
</dbReference>
<feature type="compositionally biased region" description="Polar residues" evidence="5">
    <location>
        <begin position="1475"/>
        <end position="1488"/>
    </location>
</feature>
<evidence type="ECO:0000313" key="8">
    <source>
        <dbReference type="Proteomes" id="UP000028761"/>
    </source>
</evidence>
<reference evidence="7" key="3">
    <citation type="submission" date="2025-09" db="UniProtKB">
        <authorList>
            <consortium name="Ensembl"/>
        </authorList>
    </citation>
    <scope>IDENTIFICATION</scope>
</reference>
<dbReference type="GO" id="GO:0005814">
    <property type="term" value="C:centriole"/>
    <property type="evidence" value="ECO:0007669"/>
    <property type="project" value="Ensembl"/>
</dbReference>
<sequence>MTEVTAARRWLSRRRRNGCWAADGQELTRPACSELRLLCLGSGFSELSYMKYTEMKRKVVNARKLRLSPNEEAFILKEDYERRRKLRLLQVREQERDIALQIREDIKQRRNQQFTRLAEELRAEWEESQTQKIQNLEKLYLASLRSMGEGHRQAKENEPDLDALAQQAAERKRKADLRHKEALKVQKNKKEILMKQKTWHIKARKEALLVEKERSAKITSLPPPPPTLFENIEVKRISAVKTNSSTYHHLHTFVSRETDTKQPDAHLAAEEEAKRLEELQKQAAQERMERFEKAHVRGFQAMKKIHLAQNQEKLMKELKQLQQEDLARRRQTVAQMPPQLVELPYKRSEMKEDWQRELEFAFEDMYNADRKVKGNLILHLEPEPLPTVTDQIQDEELNLSMEQENLGAAEDLPVTEAEIICSSETDVPLGMKTQQIPSKVLFKKLLNKIRSQKSLWTIKSMSEDESEMITTVSEIESKAPTVESGTIASEERTLSSGQEQVVESDTLTIESGPLASEDKPLSCGTNSGKEQEINETLPITTVAQSSVLLHPQEEAARIRMSARQKQIMEIEEQKQKQLELLEQIEQQKLRLETDCFRAQLEEEKRKKTQPTGVGIAPASCAVISDEDSHRQMIRNYQHQLLQQNRLHRQSVETARKRLLEYQTMLKGRCPSMSAPSLITDSVISVPSWKSERPTAISEHWDQGQRLKLSPDKYQPVQPVQTSKLEQDHFQVAKQNHFPQRQVETAETSGASDTLTNQSLESQEHLRQFSQTETQQRDYKLVPENSETLSRALSHDRRLISQDARKISETFRATTFQSLDSQQLFSENSENISSHLTEPSSFVPLVPQHSFSSLPVKVESGNIQEPFSAMSKSTVSTSHSIINQMYDRPLLPSENITVQQGNMKALQEQLDLQKKVLQARQEAQEQLLLCKQKELEQQTGLSVFLPLVTPDLSALLPSAKADLGRMKESSPTKNNTAVSSDHHVISQLQDRLLSLSQPILSQQNNFKFLQEQLSIQKDSLQARREAQEVLCVHKQSELDGRVCSEQAEPSSFPFQVAQHTFTSLPSTDTKSGKTQEQYSSKSDKGLVSCQSDIPKSQDGSLSFLQQFLPLHDSLKLLQEQLTKQRDTLQARHEAQVELLLHRQRDLGDSKSGPVSSSSSPVVVQHSVASQASAKAEPRRIQELYLSEKENVVPSSHLIIPTFQDKSLSFPQHSLPQQENLTILQEQSQIQRVILGAKEGTQEFVHTESELEKRISSEQTGTSSSLSQVDESERFQECVSIKSDTTIPLSHPKIPRCQERLLRVSQCILPLQDNLEEHQAWLDTEKEAFHFSQKTQENTASEQSGSSSFIPQLVQLSFTSLASAESGTILEPLLTESESKIFSGHLQIPQLQDRLLRISQLIQPQQDNLKALQEQLATQREAIILARQEAREELLSHQQSEWEGRISPEQVDTSSLPLVPQHSFTSLPLTESERNQEPCSINSDNMVSSGPSEITLPDRPLGLSHLVLPQQDNSIALEEHLHAQTDFLPSIEKTQKELVLSQPCKFEEKVSSEHFIQSHHGDLQALQQQLDTQKKAIRSIHEVQEELLLQRLSELEKRVSSEQVSSSSFLSQVVLPVVDSERTQKSFPTKSNDTVPSSHPEIPRLQDRLLSLSQPILPQQDNLTAQLDAQREVVYSYEKPQEELPLNKQRKLNKSESAEHTIPSLLLPKETEHSFIPLPFAEAKPKSTCELYSSQNEHAAPPSGPVIPGFQDRLLSFSQPVLAQQDNLGLQKQLDLQREVLHYSQKAQEKLLVQRQTALQQQIQKHEETLKDFFKDSQISKPTVENDLKTQKMGQLREWFPNTQDLAGNDQENIRHADRNNSDDDHLASDDTSAKQSGEHLERDLGRRSSKPPVAKVKCGLDLNQHELSAIQEVESPASGRTSLLGKPGIYQDRDPLRVSISREQSFFGSPLACDPFSCLQQVGQENVCGDDYDEAVKVKESVVENHAVLSYAVEEEHTYLGPTVKPDDKAKTLSHEPLSSVTVSTGSLLSYENTDLSLTDPESFSEHMDDSKQESTASKEQETNISSIVPSTQDIYQWRNSSDVHKSLLSAVDETTCGHTRFRQMIDKYINEANLIPEKTDLRVDLDFPELEHIFPNLHHQLFKPLEPHPDFDLSSSSSGISPDNRDFYQRSDSSSESHCATGSSKSTVYFTALRRTSMHSSLNTSPNQQPDTNLAHVGAHSFATENIGGSEQCFEQLLPEYSSQEESQHADLPSIFSIEARDSSQGMKNQNYSSEEHTEILQNKKKSVHFQLSVGNLSSVYSSSDEANVFDQLNVQHSTPCGSNSTECSIKHQLESRKERMGFEELSKRGVVTILQSQGLTEDNKNETCRVLDINPQIEEIDSRLCVRTVEMGTSIQAPYSLTTQNEKCFENLAETDIPKITKKLSQLGQSELFTSSGSFSLQSSIPVWETETGHGIMEEPELTLVSTSDISIAETDFANLTLEEKSENEAKNSFQVSEFLPLVSETEASDYPAVSELSIEKPRTASTETPQRFTPIPGSLQEAFIKRKKSFMERSHQREKEIRNKIRLSENSQIKTVKEKPSISSSVSRLKGVNKVRASFPEDRKTTQVLRHQRGLRLYNQLAEVKQQKEEKAKQEAYAQNRARAKEFHKKTLEKLRARNTC</sequence>
<dbReference type="HOGENOM" id="CLU_001093_0_0_1"/>
<dbReference type="GO" id="GO:0005813">
    <property type="term" value="C:centrosome"/>
    <property type="evidence" value="ECO:0007669"/>
    <property type="project" value="UniProtKB-SubCell"/>
</dbReference>
<dbReference type="GO" id="GO:0010825">
    <property type="term" value="P:positive regulation of centrosome duplication"/>
    <property type="evidence" value="ECO:0007669"/>
    <property type="project" value="Ensembl"/>
</dbReference>
<feature type="region of interest" description="Disordered" evidence="5">
    <location>
        <begin position="1466"/>
        <end position="1488"/>
    </location>
</feature>
<comment type="subcellular location">
    <subcellularLocation>
        <location evidence="1">Cytoplasm</location>
        <location evidence="1">Cytoskeleton</location>
        <location evidence="1">Microtubule organizing center</location>
        <location evidence="1">Centrosome</location>
    </subcellularLocation>
</comment>
<dbReference type="GeneTree" id="ENSGT00940000153123"/>
<evidence type="ECO:0000256" key="2">
    <source>
        <dbReference type="ARBA" id="ARBA00022490"/>
    </source>
</evidence>
<feature type="compositionally biased region" description="Basic and acidic residues" evidence="5">
    <location>
        <begin position="1853"/>
        <end position="1885"/>
    </location>
</feature>
<feature type="compositionally biased region" description="Basic and acidic residues" evidence="5">
    <location>
        <begin position="2163"/>
        <end position="2175"/>
    </location>
</feature>
<dbReference type="GO" id="GO:1903724">
    <property type="term" value="P:positive regulation of centriole elongation"/>
    <property type="evidence" value="ECO:0007669"/>
    <property type="project" value="Ensembl"/>
</dbReference>
<dbReference type="Proteomes" id="UP000028761">
    <property type="component" value="Chromosome 12"/>
</dbReference>
<dbReference type="GO" id="GO:0008017">
    <property type="term" value="F:microtubule binding"/>
    <property type="evidence" value="ECO:0007669"/>
    <property type="project" value="Ensembl"/>
</dbReference>
<feature type="coiled-coil region" evidence="4">
    <location>
        <begin position="1400"/>
        <end position="1427"/>
    </location>
</feature>
<feature type="region of interest" description="Disordered" evidence="5">
    <location>
        <begin position="735"/>
        <end position="784"/>
    </location>
</feature>
<organism evidence="7 8">
    <name type="scientific">Papio anubis</name>
    <name type="common">Olive baboon</name>
    <dbReference type="NCBI Taxonomy" id="9555"/>
    <lineage>
        <taxon>Eukaryota</taxon>
        <taxon>Metazoa</taxon>
        <taxon>Chordata</taxon>
        <taxon>Craniata</taxon>
        <taxon>Vertebrata</taxon>
        <taxon>Euteleostomi</taxon>
        <taxon>Mammalia</taxon>
        <taxon>Eutheria</taxon>
        <taxon>Euarchontoglires</taxon>
        <taxon>Primates</taxon>
        <taxon>Haplorrhini</taxon>
        <taxon>Catarrhini</taxon>
        <taxon>Cercopithecidae</taxon>
        <taxon>Cercopithecinae</taxon>
        <taxon>Papio</taxon>
    </lineage>
</organism>
<keyword evidence="3" id="KW-0206">Cytoskeleton</keyword>
<dbReference type="InterPro" id="IPR029299">
    <property type="entry name" value="ALMS_motif"/>
</dbReference>
<feature type="coiled-coil region" evidence="4">
    <location>
        <begin position="1554"/>
        <end position="1581"/>
    </location>
</feature>
<dbReference type="GO" id="GO:1990498">
    <property type="term" value="C:mitotic spindle microtubule"/>
    <property type="evidence" value="ECO:0007669"/>
    <property type="project" value="Ensembl"/>
</dbReference>
<keyword evidence="4" id="KW-0175">Coiled coil</keyword>
<dbReference type="CTD" id="85459"/>
<reference evidence="7 8" key="1">
    <citation type="submission" date="2012-03" db="EMBL/GenBank/DDBJ databases">
        <title>Whole Genome Assembly of Papio anubis.</title>
        <authorList>
            <person name="Liu Y.L."/>
            <person name="Abraham K.A."/>
            <person name="Akbar H.A."/>
            <person name="Ali S.A."/>
            <person name="Anosike U.A."/>
            <person name="Aqrawi P.A."/>
            <person name="Arias F.A."/>
            <person name="Attaway T.A."/>
            <person name="Awwad R.A."/>
            <person name="Babu C.B."/>
            <person name="Bandaranaike D.B."/>
            <person name="Battles P.B."/>
            <person name="Bell A.B."/>
            <person name="Beltran B.B."/>
            <person name="Berhane-Mersha D.B."/>
            <person name="Bess C.B."/>
            <person name="Bickham C.B."/>
            <person name="Bolden T.B."/>
            <person name="Carter K.C."/>
            <person name="Chau D.C."/>
            <person name="Chavez A.C."/>
            <person name="Clerc-Blankenburg K.C."/>
            <person name="Coyle M.C."/>
            <person name="Dao M.D."/>
            <person name="Davila M.L.D."/>
            <person name="Davy-Carroll L.D."/>
            <person name="Denson S.D."/>
            <person name="Dinh H.D."/>
            <person name="Fernandez S.F."/>
            <person name="Fernando P.F."/>
            <person name="Forbes L.F."/>
            <person name="Francis C.F."/>
            <person name="Francisco L.F."/>
            <person name="Fu Q.F."/>
            <person name="Garcia-Iii R.G."/>
            <person name="Garrett T.G."/>
            <person name="Gross S.G."/>
            <person name="Gubbala S.G."/>
            <person name="Hirani K.H."/>
            <person name="Hogues M.H."/>
            <person name="Hollins B.H."/>
            <person name="Jackson L.J."/>
            <person name="Javaid M.J."/>
            <person name="Jhangiani S.J."/>
            <person name="Johnson A.J."/>
            <person name="Johnson B.J."/>
            <person name="Jones J.J."/>
            <person name="Joshi V.J."/>
            <person name="Kalu J.K."/>
            <person name="Khan N.K."/>
            <person name="Korchina V.K."/>
            <person name="Kovar C.K."/>
            <person name="Lago L.L."/>
            <person name="Lara F.L."/>
            <person name="Le T.-K.L."/>
            <person name="Lee S.L."/>
            <person name="Legall-Iii F.L."/>
            <person name="Lemon S.L."/>
            <person name="Liu J.L."/>
            <person name="Liu Y.-S.L."/>
            <person name="Liyanage D.L."/>
            <person name="Lopez J.L."/>
            <person name="Lorensuhewa L.L."/>
            <person name="Mata R.M."/>
            <person name="Mathew T.M."/>
            <person name="Mercado C.M."/>
            <person name="Mercado I.M."/>
            <person name="Morales K.M."/>
            <person name="Morgan M.M."/>
            <person name="Munidasa M.M."/>
            <person name="Ngo D.N."/>
            <person name="Nguyen L.N."/>
            <person name="Nguyen T.N."/>
            <person name="Nguyen N.N."/>
            <person name="Obregon M.O."/>
            <person name="Okwuonu G.O."/>
            <person name="Ongeri F.O."/>
            <person name="Onwere C.O."/>
            <person name="Osifeso I.O."/>
            <person name="Parra A.P."/>
            <person name="Patil S.P."/>
            <person name="Perez A.P."/>
            <person name="Perez Y.P."/>
            <person name="Pham C.P."/>
            <person name="Pu L.-L.P."/>
            <person name="Puazo M.P."/>
            <person name="Quiroz J.Q."/>
            <person name="Rouhana J.R."/>
            <person name="Ruiz M.R."/>
            <person name="Ruiz S.-J.R."/>
            <person name="Saada N.S."/>
            <person name="Santibanez J.S."/>
            <person name="Scheel M.S."/>
            <person name="Schneider B.S."/>
            <person name="Simmons D.S."/>
            <person name="Sisson I.S."/>
            <person name="Tang L.-Y.T."/>
            <person name="Thornton R.T."/>
            <person name="Tisius J.T."/>
            <person name="Toledanes G.T."/>
            <person name="Trejos Z.T."/>
            <person name="Usmani K.U."/>
            <person name="Varghese R.V."/>
            <person name="Vattathil S.V."/>
            <person name="Vee V.V."/>
            <person name="Walker D.W."/>
            <person name="Weissenberger G.W."/>
            <person name="White C.W."/>
            <person name="Williams A.W."/>
            <person name="Woodworth J.W."/>
            <person name="Wright R.W."/>
            <person name="Zhu Y.Z."/>
            <person name="Han Y.H."/>
            <person name="Newsham I.N."/>
            <person name="Nazareth L.N."/>
            <person name="Worley K.W."/>
            <person name="Muzny D.M."/>
            <person name="Rogers J.R."/>
            <person name="Gibbs R.G."/>
        </authorList>
    </citation>
    <scope>NUCLEOTIDE SEQUENCE [LARGE SCALE GENOMIC DNA]</scope>
</reference>
<feature type="region of interest" description="Disordered" evidence="5">
    <location>
        <begin position="1853"/>
        <end position="1892"/>
    </location>
</feature>
<dbReference type="OMA" id="RNMGEGH"/>
<evidence type="ECO:0000313" key="7">
    <source>
        <dbReference type="Ensembl" id="ENSPANP00000009230.3"/>
    </source>
</evidence>
<reference evidence="7" key="2">
    <citation type="submission" date="2025-08" db="UniProtKB">
        <authorList>
            <consortium name="Ensembl"/>
        </authorList>
    </citation>
    <scope>IDENTIFICATION</scope>
</reference>
<dbReference type="Ensembl" id="ENSPANT00000004598.3">
    <property type="protein sequence ID" value="ENSPANP00000009230.3"/>
    <property type="gene ID" value="ENSPANG00000008341.3"/>
</dbReference>
<dbReference type="Bgee" id="ENSPANG00000008341">
    <property type="expression patterns" value="Expressed in optic disc and 64 other cell types or tissues"/>
</dbReference>
<keyword evidence="2" id="KW-0963">Cytoplasm</keyword>
<feature type="coiled-coil region" evidence="4">
    <location>
        <begin position="567"/>
        <end position="601"/>
    </location>
</feature>
<feature type="compositionally biased region" description="Polar residues" evidence="5">
    <location>
        <begin position="1623"/>
        <end position="1635"/>
    </location>
</feature>
<name>A0A096N9B3_PAPAN</name>
<gene>
    <name evidence="7" type="primary">CEP295</name>
</gene>
<dbReference type="eggNOG" id="ENOG502QSZR">
    <property type="taxonomic scope" value="Eukaryota"/>
</dbReference>
<feature type="domain" description="ALMS motif" evidence="6">
    <location>
        <begin position="2540"/>
        <end position="2660"/>
    </location>
</feature>
<feature type="region of interest" description="Disordered" evidence="5">
    <location>
        <begin position="1143"/>
        <end position="1173"/>
    </location>
</feature>
<feature type="region of interest" description="Disordered" evidence="5">
    <location>
        <begin position="1062"/>
        <end position="1088"/>
    </location>
</feature>
<protein>
    <submittedName>
        <fullName evidence="7">Centrosomal protein 295</fullName>
    </submittedName>
</protein>
<feature type="region of interest" description="Disordered" evidence="5">
    <location>
        <begin position="1620"/>
        <end position="1639"/>
    </location>
</feature>
<feature type="compositionally biased region" description="Polar residues" evidence="5">
    <location>
        <begin position="735"/>
        <end position="760"/>
    </location>
</feature>
<dbReference type="RefSeq" id="XP_021782130.2">
    <property type="nucleotide sequence ID" value="XM_021926438.2"/>
</dbReference>
<keyword evidence="8" id="KW-1185">Reference proteome</keyword>
<dbReference type="PANTHER" id="PTHR21553">
    <property type="entry name" value="ALMS1-RELATED"/>
    <property type="match status" value="1"/>
</dbReference>
<dbReference type="GO" id="GO:0005829">
    <property type="term" value="C:cytosol"/>
    <property type="evidence" value="ECO:0007669"/>
    <property type="project" value="TreeGrafter"/>
</dbReference>
<feature type="coiled-coil region" evidence="4">
    <location>
        <begin position="266"/>
        <end position="324"/>
    </location>
</feature>
<dbReference type="PANTHER" id="PTHR21553:SF25">
    <property type="entry name" value="CENTROSOMAL PROTEIN OF 295 KDA"/>
    <property type="match status" value="1"/>
</dbReference>
<feature type="region of interest" description="Disordered" evidence="5">
    <location>
        <begin position="480"/>
        <end position="501"/>
    </location>
</feature>
<feature type="region of interest" description="Disordered" evidence="5">
    <location>
        <begin position="2038"/>
        <end position="2065"/>
    </location>
</feature>
<feature type="compositionally biased region" description="Polar residues" evidence="5">
    <location>
        <begin position="1062"/>
        <end position="1079"/>
    </location>
</feature>
<proteinExistence type="predicted"/>
<evidence type="ECO:0000256" key="4">
    <source>
        <dbReference type="SAM" id="Coils"/>
    </source>
</evidence>
<feature type="region of interest" description="Disordered" evidence="5">
    <location>
        <begin position="2149"/>
        <end position="2182"/>
    </location>
</feature>
<dbReference type="GeneID" id="101002308"/>
<evidence type="ECO:0000256" key="1">
    <source>
        <dbReference type="ARBA" id="ARBA00004300"/>
    </source>
</evidence>
<accession>A0A096N9B3</accession>
<evidence type="ECO:0000259" key="6">
    <source>
        <dbReference type="Pfam" id="PF15309"/>
    </source>
</evidence>
<dbReference type="GO" id="GO:0007099">
    <property type="term" value="P:centriole replication"/>
    <property type="evidence" value="ECO:0007669"/>
    <property type="project" value="Ensembl"/>
</dbReference>
<evidence type="ECO:0000256" key="5">
    <source>
        <dbReference type="SAM" id="MobiDB-lite"/>
    </source>
</evidence>
<dbReference type="ExpressionAtlas" id="A0A096N9B3">
    <property type="expression patterns" value="baseline"/>
</dbReference>
<feature type="compositionally biased region" description="Basic and acidic residues" evidence="5">
    <location>
        <begin position="2043"/>
        <end position="2061"/>
    </location>
</feature>